<name>A0A6A6NV97_9PEZI</name>
<protein>
    <recommendedName>
        <fullName evidence="1">NAD-dependent epimerase/dehydratase domain-containing protein</fullName>
    </recommendedName>
</protein>
<dbReference type="Pfam" id="PF01370">
    <property type="entry name" value="Epimerase"/>
    <property type="match status" value="1"/>
</dbReference>
<dbReference type="PANTHER" id="PTHR43725">
    <property type="entry name" value="UDP-GLUCOSE 4-EPIMERASE"/>
    <property type="match status" value="1"/>
</dbReference>
<dbReference type="Gene3D" id="3.40.50.720">
    <property type="entry name" value="NAD(P)-binding Rossmann-like Domain"/>
    <property type="match status" value="1"/>
</dbReference>
<organism evidence="2 3">
    <name type="scientific">Lineolata rhizophorae</name>
    <dbReference type="NCBI Taxonomy" id="578093"/>
    <lineage>
        <taxon>Eukaryota</taxon>
        <taxon>Fungi</taxon>
        <taxon>Dikarya</taxon>
        <taxon>Ascomycota</taxon>
        <taxon>Pezizomycotina</taxon>
        <taxon>Dothideomycetes</taxon>
        <taxon>Dothideomycetes incertae sedis</taxon>
        <taxon>Lineolatales</taxon>
        <taxon>Lineolataceae</taxon>
        <taxon>Lineolata</taxon>
    </lineage>
</organism>
<feature type="domain" description="NAD-dependent epimerase/dehydratase" evidence="1">
    <location>
        <begin position="5"/>
        <end position="171"/>
    </location>
</feature>
<dbReference type="GO" id="GO:0005996">
    <property type="term" value="P:monosaccharide metabolic process"/>
    <property type="evidence" value="ECO:0007669"/>
    <property type="project" value="TreeGrafter"/>
</dbReference>
<reference evidence="2" key="1">
    <citation type="journal article" date="2020" name="Stud. Mycol.">
        <title>101 Dothideomycetes genomes: a test case for predicting lifestyles and emergence of pathogens.</title>
        <authorList>
            <person name="Haridas S."/>
            <person name="Albert R."/>
            <person name="Binder M."/>
            <person name="Bloem J."/>
            <person name="Labutti K."/>
            <person name="Salamov A."/>
            <person name="Andreopoulos B."/>
            <person name="Baker S."/>
            <person name="Barry K."/>
            <person name="Bills G."/>
            <person name="Bluhm B."/>
            <person name="Cannon C."/>
            <person name="Castanera R."/>
            <person name="Culley D."/>
            <person name="Daum C."/>
            <person name="Ezra D."/>
            <person name="Gonzalez J."/>
            <person name="Henrissat B."/>
            <person name="Kuo A."/>
            <person name="Liang C."/>
            <person name="Lipzen A."/>
            <person name="Lutzoni F."/>
            <person name="Magnuson J."/>
            <person name="Mondo S."/>
            <person name="Nolan M."/>
            <person name="Ohm R."/>
            <person name="Pangilinan J."/>
            <person name="Park H.-J."/>
            <person name="Ramirez L."/>
            <person name="Alfaro M."/>
            <person name="Sun H."/>
            <person name="Tritt A."/>
            <person name="Yoshinaga Y."/>
            <person name="Zwiers L.-H."/>
            <person name="Turgeon B."/>
            <person name="Goodwin S."/>
            <person name="Spatafora J."/>
            <person name="Crous P."/>
            <person name="Grigoriev I."/>
        </authorList>
    </citation>
    <scope>NUCLEOTIDE SEQUENCE</scope>
    <source>
        <strain evidence="2">ATCC 16933</strain>
    </source>
</reference>
<gene>
    <name evidence="2" type="ORF">BDY21DRAFT_350082</name>
</gene>
<dbReference type="InterPro" id="IPR036291">
    <property type="entry name" value="NAD(P)-bd_dom_sf"/>
</dbReference>
<dbReference type="OrthoDB" id="9402762at2759"/>
<evidence type="ECO:0000313" key="2">
    <source>
        <dbReference type="EMBL" id="KAF2455700.1"/>
    </source>
</evidence>
<accession>A0A6A6NV97</accession>
<sequence>MIDFCSLLGEFGIKTFVFSSSATVYGELANKGGRLPEEYCTHATTSWVDGAGQPQVTLAGCTGLTNPYGRTKWMCEAILADLAASDPSWKIVALRYFNPIGCDSSGVLGEDPRAAPNNLMPMVVKVMTREMAALSVFGSDWDTADGTAIRDFIHVSDLARGHLAALSAAADCAAADHGFRVFNLGSGTGHSVREVVETMERVSGRAIETRHVGRRDGDVAMCIAEPSRAATQLNWKTEKSLYECCEDICRFLDIKLDSDTIAL</sequence>
<dbReference type="SUPFAM" id="SSF51735">
    <property type="entry name" value="NAD(P)-binding Rossmann-fold domains"/>
    <property type="match status" value="1"/>
</dbReference>
<dbReference type="PANTHER" id="PTHR43725:SF3">
    <property type="entry name" value="UDP-GLUCOSE 4-EPIMERASE (EUROFUNG)"/>
    <property type="match status" value="1"/>
</dbReference>
<dbReference type="GO" id="GO:0003978">
    <property type="term" value="F:UDP-glucose 4-epimerase activity"/>
    <property type="evidence" value="ECO:0007669"/>
    <property type="project" value="TreeGrafter"/>
</dbReference>
<dbReference type="AlphaFoldDB" id="A0A6A6NV97"/>
<dbReference type="GO" id="GO:0005829">
    <property type="term" value="C:cytosol"/>
    <property type="evidence" value="ECO:0007669"/>
    <property type="project" value="TreeGrafter"/>
</dbReference>
<keyword evidence="3" id="KW-1185">Reference proteome</keyword>
<evidence type="ECO:0000259" key="1">
    <source>
        <dbReference type="Pfam" id="PF01370"/>
    </source>
</evidence>
<dbReference type="EMBL" id="MU001686">
    <property type="protein sequence ID" value="KAF2455700.1"/>
    <property type="molecule type" value="Genomic_DNA"/>
</dbReference>
<dbReference type="Gene3D" id="3.90.25.10">
    <property type="entry name" value="UDP-galactose 4-epimerase, domain 1"/>
    <property type="match status" value="1"/>
</dbReference>
<dbReference type="Proteomes" id="UP000799766">
    <property type="component" value="Unassembled WGS sequence"/>
</dbReference>
<proteinExistence type="predicted"/>
<dbReference type="InterPro" id="IPR001509">
    <property type="entry name" value="Epimerase_deHydtase"/>
</dbReference>
<evidence type="ECO:0000313" key="3">
    <source>
        <dbReference type="Proteomes" id="UP000799766"/>
    </source>
</evidence>